<dbReference type="PROSITE" id="PS51257">
    <property type="entry name" value="PROKAR_LIPOPROTEIN"/>
    <property type="match status" value="1"/>
</dbReference>
<evidence type="ECO:0000256" key="2">
    <source>
        <dbReference type="SAM" id="SignalP"/>
    </source>
</evidence>
<dbReference type="AlphaFoldDB" id="A0A9X2UUT3"/>
<feature type="chain" id="PRO_5041114997" description="DUF4876 domain-containing protein" evidence="2">
    <location>
        <begin position="23"/>
        <end position="481"/>
    </location>
</feature>
<dbReference type="Proteomes" id="UP001155057">
    <property type="component" value="Unassembled WGS sequence"/>
</dbReference>
<sequence>MNALLRTPLLYLCLLITGAVFAGCDSNPSGVEPVDITVNLAFSEGYDSAASAGTRVTLTNISSQETFEAEVTEEGQASFQDVPAGDYNVSAVLTLDRQTVFELTGNYPDKDELSFNGTVSDVRINQNTEPLTVELTAGRLGDLVIKQIYYAGSDIIEGAGFRDQYLSIYNNSNRDINLDGLYVMGVHGNRTPDGENSQYLTEDGQFDWNQSVGMPDSVNANEDFLYAKYIYQIPEDGTPDILPPGESVVIAQNALNHKQPYVNAEGDTVSAGDPSLTVDLSGADYEVYLADQIDDPQPSDLDNPNVPNLRSIFIFGDDFILDPLGRDAYALFRTDTPASDFEAYAEPTERDVTENTTLYPQIPTDWIVDAVETQPAPTDDQIPRKLQNRLDAGYTFVPGDFYSSQSVIRLLSKDQEDRSILEDTNNSEENFTFLEKATPRAMPPQTANTPTGTQRQRLRTKRERAISLDTFESRWAPRVNR</sequence>
<dbReference type="InterPro" id="IPR032627">
    <property type="entry name" value="DUF4876"/>
</dbReference>
<accession>A0A9X2UUT3</accession>
<comment type="caution">
    <text evidence="4">The sequence shown here is derived from an EMBL/GenBank/DDBJ whole genome shotgun (WGS) entry which is preliminary data.</text>
</comment>
<dbReference type="RefSeq" id="WP_011402883.1">
    <property type="nucleotide sequence ID" value="NZ_CALTRY010000012.1"/>
</dbReference>
<evidence type="ECO:0008006" key="6">
    <source>
        <dbReference type="Google" id="ProtNLM"/>
    </source>
</evidence>
<evidence type="ECO:0000313" key="4">
    <source>
        <dbReference type="EMBL" id="MCS4120686.1"/>
    </source>
</evidence>
<dbReference type="Pfam" id="PF16215">
    <property type="entry name" value="DUF4876"/>
    <property type="match status" value="1"/>
</dbReference>
<keyword evidence="2" id="KW-0732">Signal</keyword>
<proteinExistence type="predicted"/>
<protein>
    <recommendedName>
        <fullName evidence="6">DUF4876 domain-containing protein</fullName>
    </recommendedName>
</protein>
<feature type="region of interest" description="Disordered" evidence="1">
    <location>
        <begin position="440"/>
        <end position="460"/>
    </location>
</feature>
<evidence type="ECO:0000313" key="5">
    <source>
        <dbReference type="Proteomes" id="UP001155144"/>
    </source>
</evidence>
<organism evidence="4 5">
    <name type="scientific">Salinibacter ruber</name>
    <dbReference type="NCBI Taxonomy" id="146919"/>
    <lineage>
        <taxon>Bacteria</taxon>
        <taxon>Pseudomonadati</taxon>
        <taxon>Rhodothermota</taxon>
        <taxon>Rhodothermia</taxon>
        <taxon>Rhodothermales</taxon>
        <taxon>Salinibacteraceae</taxon>
        <taxon>Salinibacter</taxon>
    </lineage>
</organism>
<reference evidence="4" key="1">
    <citation type="submission" date="2022-08" db="EMBL/GenBank/DDBJ databases">
        <title>Genomic Encyclopedia of Type Strains, Phase V (KMG-V): Genome sequencing to study the core and pangenomes of soil and plant-associated prokaryotes.</title>
        <authorList>
            <person name="Whitman W."/>
        </authorList>
    </citation>
    <scope>NUCLEOTIDE SEQUENCE</scope>
    <source>
        <strain evidence="4">SP3026</strain>
        <strain evidence="3">SP3049</strain>
    </source>
</reference>
<name>A0A9X2UUT3_9BACT</name>
<gene>
    <name evidence="4" type="ORF">GGP45_001004</name>
    <name evidence="3" type="ORF">GGP61_002100</name>
</gene>
<feature type="signal peptide" evidence="2">
    <location>
        <begin position="1"/>
        <end position="22"/>
    </location>
</feature>
<evidence type="ECO:0000313" key="3">
    <source>
        <dbReference type="EMBL" id="MCS3710487.1"/>
    </source>
</evidence>
<dbReference type="EMBL" id="JANUAE010000007">
    <property type="protein sequence ID" value="MCS3710487.1"/>
    <property type="molecule type" value="Genomic_DNA"/>
</dbReference>
<feature type="compositionally biased region" description="Polar residues" evidence="1">
    <location>
        <begin position="445"/>
        <end position="455"/>
    </location>
</feature>
<evidence type="ECO:0000256" key="1">
    <source>
        <dbReference type="SAM" id="MobiDB-lite"/>
    </source>
</evidence>
<dbReference type="EMBL" id="JANUBL010000001">
    <property type="protein sequence ID" value="MCS4120686.1"/>
    <property type="molecule type" value="Genomic_DNA"/>
</dbReference>
<dbReference type="Proteomes" id="UP001155144">
    <property type="component" value="Unassembled WGS sequence"/>
</dbReference>